<keyword evidence="8" id="KW-1185">Reference proteome</keyword>
<keyword evidence="3 4" id="KW-0408">Iron</keyword>
<dbReference type="PROSITE" id="PS51007">
    <property type="entry name" value="CYTC"/>
    <property type="match status" value="1"/>
</dbReference>
<dbReference type="Proteomes" id="UP001162891">
    <property type="component" value="Chromosome"/>
</dbReference>
<dbReference type="Gene3D" id="1.10.760.10">
    <property type="entry name" value="Cytochrome c-like domain"/>
    <property type="match status" value="1"/>
</dbReference>
<evidence type="ECO:0000256" key="5">
    <source>
        <dbReference type="SAM" id="MobiDB-lite"/>
    </source>
</evidence>
<evidence type="ECO:0000256" key="1">
    <source>
        <dbReference type="ARBA" id="ARBA00022617"/>
    </source>
</evidence>
<keyword evidence="2 4" id="KW-0479">Metal-binding</keyword>
<evidence type="ECO:0000256" key="4">
    <source>
        <dbReference type="PROSITE-ProRule" id="PRU00433"/>
    </source>
</evidence>
<dbReference type="InterPro" id="IPR009056">
    <property type="entry name" value="Cyt_c-like_dom"/>
</dbReference>
<sequence length="296" mass="31240">MVKGTGKIAQRRLMKKSSAALLLAILSCSSGPRLPSGPPRGDTVVEVSGAVKGGPFRLGKADLDALPRGKVEGTDPVTGRAATWEGPQLTQLAYGRVELTKGADTAVVRTADRRAVPIPFSQIRTFRPVLADRADGVPLPDRVVAWPTGAQRGLLTDPRARLWWARGVVAIEIVNSFTTYGRALAVPDGAPEGARPGADLFGALCIACHRLRKAGGEAGPDLTRIADRIAPDAFFAMLAKHPGWTDATGEARADGGARQLWAFLRSVAAVEAGAAEPPEQPPEKERGGDRHGYPAR</sequence>
<organism evidence="7 8">
    <name type="scientific">Anaeromyxobacter oryzae</name>
    <dbReference type="NCBI Taxonomy" id="2918170"/>
    <lineage>
        <taxon>Bacteria</taxon>
        <taxon>Pseudomonadati</taxon>
        <taxon>Myxococcota</taxon>
        <taxon>Myxococcia</taxon>
        <taxon>Myxococcales</taxon>
        <taxon>Cystobacterineae</taxon>
        <taxon>Anaeromyxobacteraceae</taxon>
        <taxon>Anaeromyxobacter</taxon>
    </lineage>
</organism>
<feature type="region of interest" description="Disordered" evidence="5">
    <location>
        <begin position="272"/>
        <end position="296"/>
    </location>
</feature>
<protein>
    <recommendedName>
        <fullName evidence="6">Cytochrome c domain-containing protein</fullName>
    </recommendedName>
</protein>
<evidence type="ECO:0000256" key="3">
    <source>
        <dbReference type="ARBA" id="ARBA00023004"/>
    </source>
</evidence>
<evidence type="ECO:0000313" key="7">
    <source>
        <dbReference type="EMBL" id="BDG06591.1"/>
    </source>
</evidence>
<name>A0ABN6N0H6_9BACT</name>
<dbReference type="PROSITE" id="PS51257">
    <property type="entry name" value="PROKAR_LIPOPROTEIN"/>
    <property type="match status" value="1"/>
</dbReference>
<dbReference type="SUPFAM" id="SSF46626">
    <property type="entry name" value="Cytochrome c"/>
    <property type="match status" value="1"/>
</dbReference>
<evidence type="ECO:0000313" key="8">
    <source>
        <dbReference type="Proteomes" id="UP001162891"/>
    </source>
</evidence>
<feature type="domain" description="Cytochrome c" evidence="6">
    <location>
        <begin position="192"/>
        <end position="268"/>
    </location>
</feature>
<evidence type="ECO:0000256" key="2">
    <source>
        <dbReference type="ARBA" id="ARBA00022723"/>
    </source>
</evidence>
<dbReference type="EMBL" id="AP025591">
    <property type="protein sequence ID" value="BDG06591.1"/>
    <property type="molecule type" value="Genomic_DNA"/>
</dbReference>
<reference evidence="8" key="1">
    <citation type="journal article" date="2022" name="Int. J. Syst. Evol. Microbiol.">
        <title>Anaeromyxobacter oryzae sp. nov., Anaeromyxobacter diazotrophicus sp. nov. and Anaeromyxobacter paludicola sp. nov., isolated from paddy soils.</title>
        <authorList>
            <person name="Itoh H."/>
            <person name="Xu Z."/>
            <person name="Mise K."/>
            <person name="Masuda Y."/>
            <person name="Ushijima N."/>
            <person name="Hayakawa C."/>
            <person name="Shiratori Y."/>
            <person name="Senoo K."/>
        </authorList>
    </citation>
    <scope>NUCLEOTIDE SEQUENCE [LARGE SCALE GENOMIC DNA]</scope>
    <source>
        <strain evidence="8">Red232</strain>
    </source>
</reference>
<gene>
    <name evidence="7" type="ORF">AMOR_55870</name>
</gene>
<proteinExistence type="predicted"/>
<feature type="compositionally biased region" description="Basic and acidic residues" evidence="5">
    <location>
        <begin position="281"/>
        <end position="296"/>
    </location>
</feature>
<evidence type="ECO:0000259" key="6">
    <source>
        <dbReference type="PROSITE" id="PS51007"/>
    </source>
</evidence>
<keyword evidence="1 4" id="KW-0349">Heme</keyword>
<dbReference type="InterPro" id="IPR036909">
    <property type="entry name" value="Cyt_c-like_dom_sf"/>
</dbReference>
<accession>A0ABN6N0H6</accession>
<dbReference type="Pfam" id="PF00034">
    <property type="entry name" value="Cytochrom_C"/>
    <property type="match status" value="1"/>
</dbReference>